<evidence type="ECO:0000313" key="8">
    <source>
        <dbReference type="Proteomes" id="UP000632766"/>
    </source>
</evidence>
<evidence type="ECO:0000259" key="6">
    <source>
        <dbReference type="Pfam" id="PF00916"/>
    </source>
</evidence>
<feature type="transmembrane region" description="Helical" evidence="5">
    <location>
        <begin position="88"/>
        <end position="106"/>
    </location>
</feature>
<feature type="transmembrane region" description="Helical" evidence="5">
    <location>
        <begin position="118"/>
        <end position="140"/>
    </location>
</feature>
<dbReference type="InterPro" id="IPR011547">
    <property type="entry name" value="SLC26A/SulP_dom"/>
</dbReference>
<feature type="transmembrane region" description="Helical" evidence="5">
    <location>
        <begin position="170"/>
        <end position="188"/>
    </location>
</feature>
<comment type="subcellular location">
    <subcellularLocation>
        <location evidence="1">Membrane</location>
        <topology evidence="1">Multi-pass membrane protein</topology>
    </subcellularLocation>
</comment>
<dbReference type="InterPro" id="IPR001902">
    <property type="entry name" value="SLC26A/SulP_fam"/>
</dbReference>
<dbReference type="Proteomes" id="UP000632766">
    <property type="component" value="Unassembled WGS sequence"/>
</dbReference>
<feature type="transmembrane region" description="Helical" evidence="5">
    <location>
        <begin position="379"/>
        <end position="411"/>
    </location>
</feature>
<feature type="transmembrane region" description="Helical" evidence="5">
    <location>
        <begin position="329"/>
        <end position="358"/>
    </location>
</feature>
<gene>
    <name evidence="7" type="ORF">I8748_02790</name>
</gene>
<feature type="domain" description="SLC26A/SulP transporter" evidence="6">
    <location>
        <begin position="13"/>
        <end position="385"/>
    </location>
</feature>
<evidence type="ECO:0000313" key="7">
    <source>
        <dbReference type="EMBL" id="MBH8561117.1"/>
    </source>
</evidence>
<evidence type="ECO:0000256" key="3">
    <source>
        <dbReference type="ARBA" id="ARBA00022989"/>
    </source>
</evidence>
<sequence>MKNLMSFKDKSSFTSDIPASIVVFLVALPLCMGIAIASGVPPARGLITGIVGGIVVSAVSGSPLLVSGPAAGLAVIVAEIVQQYGLEMVGPILILAGSIQFLAGVFKLGQLFRAMSPAVIYGMLAGIGILIFASQFHVMLDDKPRTHGLDNLVAIPSAIHEAIYPTSGSVHHIAALLGLTTLIVIILWDKYKPRSLKLLPGALISVIVSTIIATVYKLPVSYVDVPANLLETIQLPRLGSLPGLFHAPILLDAIAIAFIASAESLLSAVAVDRLHTGPRTDFDRELAAQGFGNMICGLLGALPMTGVIARSSVNVEAGAKTRFSGMLHGVWLLLLVIAAPFLLRMIPTSSLAAILVFTGYKLIEVEHIRQLKKYGRMPLVIFFATLIGIVTTDLLTGVLIGIILTAMTLIYKISILNIQVVKHDNDQQIDIYLQGAATFVRLPQLAKTLEKVPPGSELHIHLDKLAYIDHSCLDLLSMWAKQQQQMGSTLDVQWDGLVDRNRKPFSVERSQF</sequence>
<evidence type="ECO:0000256" key="4">
    <source>
        <dbReference type="ARBA" id="ARBA00023136"/>
    </source>
</evidence>
<proteinExistence type="predicted"/>
<evidence type="ECO:0000256" key="5">
    <source>
        <dbReference type="SAM" id="Phobius"/>
    </source>
</evidence>
<keyword evidence="8" id="KW-1185">Reference proteome</keyword>
<feature type="transmembrane region" description="Helical" evidence="5">
    <location>
        <begin position="20"/>
        <end position="40"/>
    </location>
</feature>
<keyword evidence="3 5" id="KW-1133">Transmembrane helix</keyword>
<dbReference type="Pfam" id="PF00916">
    <property type="entry name" value="Sulfate_transp"/>
    <property type="match status" value="1"/>
</dbReference>
<dbReference type="AlphaFoldDB" id="A0A8J7HKZ5"/>
<feature type="transmembrane region" description="Helical" evidence="5">
    <location>
        <begin position="245"/>
        <end position="271"/>
    </location>
</feature>
<name>A0A8J7HKZ5_9NOST</name>
<evidence type="ECO:0000256" key="1">
    <source>
        <dbReference type="ARBA" id="ARBA00004141"/>
    </source>
</evidence>
<reference evidence="7 8" key="1">
    <citation type="journal article" date="2021" name="Int. J. Syst. Evol. Microbiol.">
        <title>Amazonocrinis nigriterrae gen. nov., sp. nov., Atlanticothrix silvestris gen. nov., sp. nov. and Dendronalium phyllosphericum gen. nov., sp. nov., nostocacean cyanobacteria from Brazilian environments.</title>
        <authorList>
            <person name="Alvarenga D.O."/>
            <person name="Andreote A.P.D."/>
            <person name="Branco L.H.Z."/>
            <person name="Delbaje E."/>
            <person name="Cruz R.B."/>
            <person name="Varani A.M."/>
            <person name="Fiore M.F."/>
        </authorList>
    </citation>
    <scope>NUCLEOTIDE SEQUENCE [LARGE SCALE GENOMIC DNA]</scope>
    <source>
        <strain evidence="7 8">CENA67</strain>
    </source>
</reference>
<protein>
    <submittedName>
        <fullName evidence="7">SulP family inorganic anion transporter</fullName>
    </submittedName>
</protein>
<evidence type="ECO:0000256" key="2">
    <source>
        <dbReference type="ARBA" id="ARBA00022692"/>
    </source>
</evidence>
<organism evidence="7 8">
    <name type="scientific">Amazonocrinis nigriterrae CENA67</name>
    <dbReference type="NCBI Taxonomy" id="2794033"/>
    <lineage>
        <taxon>Bacteria</taxon>
        <taxon>Bacillati</taxon>
        <taxon>Cyanobacteriota</taxon>
        <taxon>Cyanophyceae</taxon>
        <taxon>Nostocales</taxon>
        <taxon>Nostocaceae</taxon>
        <taxon>Amazonocrinis</taxon>
        <taxon>Amazonocrinis nigriterrae</taxon>
    </lineage>
</organism>
<comment type="caution">
    <text evidence="7">The sequence shown here is derived from an EMBL/GenBank/DDBJ whole genome shotgun (WGS) entry which is preliminary data.</text>
</comment>
<keyword evidence="2 5" id="KW-0812">Transmembrane</keyword>
<dbReference type="GO" id="GO:0055085">
    <property type="term" value="P:transmembrane transport"/>
    <property type="evidence" value="ECO:0007669"/>
    <property type="project" value="InterPro"/>
</dbReference>
<feature type="transmembrane region" description="Helical" evidence="5">
    <location>
        <begin position="47"/>
        <end position="76"/>
    </location>
</feature>
<dbReference type="RefSeq" id="WP_198123139.1">
    <property type="nucleotide sequence ID" value="NZ_JAECZC010000002.1"/>
</dbReference>
<keyword evidence="4 5" id="KW-0472">Membrane</keyword>
<dbReference type="PANTHER" id="PTHR11814">
    <property type="entry name" value="SULFATE TRANSPORTER"/>
    <property type="match status" value="1"/>
</dbReference>
<accession>A0A8J7HKZ5</accession>
<dbReference type="EMBL" id="JAECZC010000002">
    <property type="protein sequence ID" value="MBH8561117.1"/>
    <property type="molecule type" value="Genomic_DNA"/>
</dbReference>
<dbReference type="GO" id="GO:0016020">
    <property type="term" value="C:membrane"/>
    <property type="evidence" value="ECO:0007669"/>
    <property type="project" value="UniProtKB-SubCell"/>
</dbReference>
<feature type="transmembrane region" description="Helical" evidence="5">
    <location>
        <begin position="195"/>
        <end position="216"/>
    </location>
</feature>
<feature type="transmembrane region" description="Helical" evidence="5">
    <location>
        <begin position="291"/>
        <end position="309"/>
    </location>
</feature>